<feature type="domain" description="Bacterial type II secretion system protein E" evidence="2">
    <location>
        <begin position="194"/>
        <end position="208"/>
    </location>
</feature>
<dbReference type="PANTHER" id="PTHR30486:SF12">
    <property type="entry name" value="TYPE IV PILUS ATPASE PILU"/>
    <property type="match status" value="1"/>
</dbReference>
<dbReference type="GO" id="GO:0016887">
    <property type="term" value="F:ATP hydrolysis activity"/>
    <property type="evidence" value="ECO:0007669"/>
    <property type="project" value="InterPro"/>
</dbReference>
<dbReference type="Pfam" id="PF00437">
    <property type="entry name" value="T2SSE"/>
    <property type="match status" value="1"/>
</dbReference>
<gene>
    <name evidence="3" type="ORF">OP8BY_2136</name>
</gene>
<comment type="similarity">
    <text evidence="1">Belongs to the GSP E family.</text>
</comment>
<dbReference type="SMART" id="SM00382">
    <property type="entry name" value="AAA"/>
    <property type="match status" value="1"/>
</dbReference>
<evidence type="ECO:0000256" key="1">
    <source>
        <dbReference type="ARBA" id="ARBA00006611"/>
    </source>
</evidence>
<reference evidence="3 4" key="1">
    <citation type="submission" date="2018-08" db="EMBL/GenBank/DDBJ databases">
        <title>Genome analysis of the thermophilic bacterium of the candidate phylum Aminicenantes from deep subsurface aquifer revealed its physiology and ecological role.</title>
        <authorList>
            <person name="Kadnikov V.V."/>
            <person name="Mardanov A.V."/>
            <person name="Beletsky A.V."/>
            <person name="Karnachuk O.V."/>
            <person name="Ravin N.V."/>
        </authorList>
    </citation>
    <scope>NUCLEOTIDE SEQUENCE [LARGE SCALE GENOMIC DNA]</scope>
    <source>
        <strain evidence="3">BY38</strain>
    </source>
</reference>
<dbReference type="Proteomes" id="UP000257323">
    <property type="component" value="Unassembled WGS sequence"/>
</dbReference>
<evidence type="ECO:0000313" key="4">
    <source>
        <dbReference type="Proteomes" id="UP000257323"/>
    </source>
</evidence>
<dbReference type="EMBL" id="QUAH01000005">
    <property type="protein sequence ID" value="RFT16130.1"/>
    <property type="molecule type" value="Genomic_DNA"/>
</dbReference>
<comment type="caution">
    <text evidence="3">The sequence shown here is derived from an EMBL/GenBank/DDBJ whole genome shotgun (WGS) entry which is preliminary data.</text>
</comment>
<dbReference type="PANTHER" id="PTHR30486">
    <property type="entry name" value="TWITCHING MOTILITY PROTEIN PILT"/>
    <property type="match status" value="1"/>
</dbReference>
<dbReference type="SUPFAM" id="SSF52540">
    <property type="entry name" value="P-loop containing nucleoside triphosphate hydrolases"/>
    <property type="match status" value="1"/>
</dbReference>
<dbReference type="NCBIfam" id="TIGR01420">
    <property type="entry name" value="pilT_fam"/>
    <property type="match status" value="1"/>
</dbReference>
<organism evidence="3 4">
    <name type="scientific">Candidatus Saccharicenans subterraneus</name>
    <dbReference type="NCBI Taxonomy" id="2508984"/>
    <lineage>
        <taxon>Bacteria</taxon>
        <taxon>Candidatus Aminicenantota</taxon>
        <taxon>Candidatus Aminicenantia</taxon>
        <taxon>Candidatus Aminicenantales</taxon>
        <taxon>Candidatus Saccharicenantaceae</taxon>
        <taxon>Candidatus Saccharicenans</taxon>
    </lineage>
</organism>
<protein>
    <submittedName>
        <fullName evidence="3">Twitching motility protein PilT</fullName>
    </submittedName>
</protein>
<dbReference type="InterPro" id="IPR001482">
    <property type="entry name" value="T2SS/T4SS_dom"/>
</dbReference>
<evidence type="ECO:0000259" key="2">
    <source>
        <dbReference type="PROSITE" id="PS00662"/>
    </source>
</evidence>
<sequence>MIIDDLLKIAIERDASDLHLKAGNHPMIRVHGTLIPLVGFPRLTGEDTADLANQIMSDYQRKKLKEDFDVDLAYSLSGFGRFRGNIYYQRGTLAISLRIIPLEVKTIRELLLPEVLEKIAFYPRGLVLVTGTTGSGKTTTLAAMIDYINTYRRENIITVEDPIEYLHKDKKSTISQREVGMDVLSFSRGLRACLREDPDVILVGEMRDLETIETALLAAETGHLVLSTLHTLDAPETINRIIATFPPHHQRQVRLQLASVLKAVISMRLVPRMDEQGRVPAVEVMITTPFIQECIADRDKTGLIRDAIATGVSQYGMQTFDQSIYQLYRDGYISFEQGIKYSSNPDAFKLRVMGVQSTLDIALEQMEKEMVKVERVEGGHEEES</sequence>
<proteinExistence type="inferred from homology"/>
<dbReference type="PROSITE" id="PS00662">
    <property type="entry name" value="T2SP_E"/>
    <property type="match status" value="1"/>
</dbReference>
<dbReference type="InterPro" id="IPR050921">
    <property type="entry name" value="T4SS_GSP_E_ATPase"/>
</dbReference>
<name>A0A3E2BMZ5_9BACT</name>
<dbReference type="Gene3D" id="3.40.50.300">
    <property type="entry name" value="P-loop containing nucleotide triphosphate hydrolases"/>
    <property type="match status" value="1"/>
</dbReference>
<dbReference type="CDD" id="cd01131">
    <property type="entry name" value="PilT"/>
    <property type="match status" value="1"/>
</dbReference>
<dbReference type="InterPro" id="IPR006321">
    <property type="entry name" value="PilT/PilU"/>
</dbReference>
<dbReference type="InterPro" id="IPR003593">
    <property type="entry name" value="AAA+_ATPase"/>
</dbReference>
<dbReference type="AlphaFoldDB" id="A0A3E2BMZ5"/>
<dbReference type="InterPro" id="IPR027417">
    <property type="entry name" value="P-loop_NTPase"/>
</dbReference>
<dbReference type="Gene3D" id="3.30.450.90">
    <property type="match status" value="1"/>
</dbReference>
<evidence type="ECO:0000313" key="3">
    <source>
        <dbReference type="EMBL" id="RFT16130.1"/>
    </source>
</evidence>
<accession>A0A3E2BMZ5</accession>
<dbReference type="GO" id="GO:0005524">
    <property type="term" value="F:ATP binding"/>
    <property type="evidence" value="ECO:0007669"/>
    <property type="project" value="InterPro"/>
</dbReference>